<reference evidence="8 9" key="1">
    <citation type="submission" date="2016-02" db="EMBL/GenBank/DDBJ databases">
        <title>Draft genome sequence of Thermodesulfatator sp. S606.</title>
        <authorList>
            <person name="Lai Q."/>
            <person name="Cao J."/>
            <person name="Dupont S."/>
            <person name="Shao Z."/>
            <person name="Jebbar M."/>
            <person name="Alain K."/>
        </authorList>
    </citation>
    <scope>NUCLEOTIDE SEQUENCE [LARGE SCALE GENOMIC DNA]</scope>
    <source>
        <strain evidence="8 9">S606</strain>
    </source>
</reference>
<name>A0A177E9U6_9BACT</name>
<dbReference type="STRING" id="1795632.TH606_04295"/>
<dbReference type="EMBL" id="LSFI01000016">
    <property type="protein sequence ID" value="OAG27962.1"/>
    <property type="molecule type" value="Genomic_DNA"/>
</dbReference>
<evidence type="ECO:0000256" key="5">
    <source>
        <dbReference type="SAM" id="Coils"/>
    </source>
</evidence>
<dbReference type="Proteomes" id="UP000076964">
    <property type="component" value="Unassembled WGS sequence"/>
</dbReference>
<keyword evidence="1" id="KW-1003">Cell membrane</keyword>
<evidence type="ECO:0000256" key="6">
    <source>
        <dbReference type="SAM" id="Phobius"/>
    </source>
</evidence>
<organism evidence="8 9">
    <name type="scientific">Thermodesulfatator autotrophicus</name>
    <dbReference type="NCBI Taxonomy" id="1795632"/>
    <lineage>
        <taxon>Bacteria</taxon>
        <taxon>Pseudomonadati</taxon>
        <taxon>Thermodesulfobacteriota</taxon>
        <taxon>Thermodesulfobacteria</taxon>
        <taxon>Thermodesulfobacteriales</taxon>
        <taxon>Thermodesulfatatoraceae</taxon>
        <taxon>Thermodesulfatator</taxon>
    </lineage>
</organism>
<keyword evidence="4 6" id="KW-0472">Membrane</keyword>
<dbReference type="OrthoDB" id="1684941at2"/>
<feature type="domain" description="Lipopolysaccharide assembly protein A" evidence="7">
    <location>
        <begin position="21"/>
        <end position="83"/>
    </location>
</feature>
<feature type="transmembrane region" description="Helical" evidence="6">
    <location>
        <begin position="39"/>
        <end position="59"/>
    </location>
</feature>
<dbReference type="GO" id="GO:0005886">
    <property type="term" value="C:plasma membrane"/>
    <property type="evidence" value="ECO:0007669"/>
    <property type="project" value="InterPro"/>
</dbReference>
<evidence type="ECO:0000313" key="8">
    <source>
        <dbReference type="EMBL" id="OAG27962.1"/>
    </source>
</evidence>
<feature type="coiled-coil region" evidence="5">
    <location>
        <begin position="69"/>
        <end position="96"/>
    </location>
</feature>
<proteinExistence type="predicted"/>
<keyword evidence="5" id="KW-0175">Coiled coil</keyword>
<comment type="caution">
    <text evidence="8">The sequence shown here is derived from an EMBL/GenBank/DDBJ whole genome shotgun (WGS) entry which is preliminary data.</text>
</comment>
<evidence type="ECO:0000256" key="3">
    <source>
        <dbReference type="ARBA" id="ARBA00022989"/>
    </source>
</evidence>
<evidence type="ECO:0000256" key="2">
    <source>
        <dbReference type="ARBA" id="ARBA00022692"/>
    </source>
</evidence>
<evidence type="ECO:0000256" key="4">
    <source>
        <dbReference type="ARBA" id="ARBA00023136"/>
    </source>
</evidence>
<dbReference type="RefSeq" id="WP_068541593.1">
    <property type="nucleotide sequence ID" value="NZ_LSFI01000016.1"/>
</dbReference>
<dbReference type="InterPro" id="IPR010445">
    <property type="entry name" value="LapA_dom"/>
</dbReference>
<dbReference type="AlphaFoldDB" id="A0A177E9U6"/>
<dbReference type="PANTHER" id="PTHR41335:SF1">
    <property type="entry name" value="MEMBRANE PROTEIN"/>
    <property type="match status" value="1"/>
</dbReference>
<gene>
    <name evidence="8" type="ORF">TH606_04295</name>
</gene>
<keyword evidence="9" id="KW-1185">Reference proteome</keyword>
<dbReference type="Pfam" id="PF06305">
    <property type="entry name" value="LapA_dom"/>
    <property type="match status" value="1"/>
</dbReference>
<evidence type="ECO:0000256" key="1">
    <source>
        <dbReference type="ARBA" id="ARBA00022475"/>
    </source>
</evidence>
<sequence>MEIYLILAAVLGIFIAVFAIQNAAPVTVKFLVWQFESSLAVLIILAMLAGMLLVFLISLPGRLKRRKELFDKQRKIRELEKKLAELTQTQGSASQEAQS</sequence>
<evidence type="ECO:0000259" key="7">
    <source>
        <dbReference type="Pfam" id="PF06305"/>
    </source>
</evidence>
<accession>A0A177E9U6</accession>
<keyword evidence="3 6" id="KW-1133">Transmembrane helix</keyword>
<evidence type="ECO:0000313" key="9">
    <source>
        <dbReference type="Proteomes" id="UP000076964"/>
    </source>
</evidence>
<keyword evidence="2 6" id="KW-0812">Transmembrane</keyword>
<dbReference type="PANTHER" id="PTHR41335">
    <property type="entry name" value="MEMBRANE PROTEIN-RELATED"/>
    <property type="match status" value="1"/>
</dbReference>
<protein>
    <recommendedName>
        <fullName evidence="7">Lipopolysaccharide assembly protein A domain-containing protein</fullName>
    </recommendedName>
</protein>